<accession>A0A290Z4G7</accession>
<dbReference type="Pfam" id="PF03963">
    <property type="entry name" value="FlgD"/>
    <property type="match status" value="1"/>
</dbReference>
<evidence type="ECO:0000256" key="3">
    <source>
        <dbReference type="SAM" id="MobiDB-lite"/>
    </source>
</evidence>
<evidence type="ECO:0000256" key="1">
    <source>
        <dbReference type="ARBA" id="ARBA00010577"/>
    </source>
</evidence>
<keyword evidence="4" id="KW-0282">Flagellum</keyword>
<protein>
    <submittedName>
        <fullName evidence="4">Flagellar hook capping protein</fullName>
    </submittedName>
</protein>
<dbReference type="RefSeq" id="WP_096492843.1">
    <property type="nucleotide sequence ID" value="NZ_CP023445.1"/>
</dbReference>
<keyword evidence="5" id="KW-1185">Reference proteome</keyword>
<dbReference type="KEGG" id="apre:CNX65_11920"/>
<keyword evidence="4" id="KW-0966">Cell projection</keyword>
<evidence type="ECO:0000313" key="4">
    <source>
        <dbReference type="EMBL" id="ATE53916.1"/>
    </source>
</evidence>
<sequence>MTSPIGGAGSTQATTPNQTSAGSALGSLGGDAFLKLLVAQLKYQDPSNPTDSTAFMAQTAQLTSVDKLNSIAQQQTQLVASQLSAQAAGLVGREVTYTTASGDRASGIVSSTTFGSAPTLRVGAVDVPLSSITGTSAQA</sequence>
<dbReference type="AlphaFoldDB" id="A0A290Z4G7"/>
<comment type="similarity">
    <text evidence="1">Belongs to the FlgD family.</text>
</comment>
<name>A0A290Z4G7_9PSEU</name>
<reference evidence="4" key="1">
    <citation type="submission" date="2017-09" db="EMBL/GenBank/DDBJ databases">
        <title>Complete Genome Sequence of ansamitocin-producing Bacterium Actinosynnema pretiosum X47.</title>
        <authorList>
            <person name="Cao G."/>
            <person name="Zong G."/>
            <person name="Zhong C."/>
            <person name="Fu J."/>
        </authorList>
    </citation>
    <scope>NUCLEOTIDE SEQUENCE [LARGE SCALE GENOMIC DNA]</scope>
    <source>
        <strain evidence="4">X47</strain>
    </source>
</reference>
<organism evidence="4 5">
    <name type="scientific">Actinosynnema pretiosum</name>
    <dbReference type="NCBI Taxonomy" id="42197"/>
    <lineage>
        <taxon>Bacteria</taxon>
        <taxon>Bacillati</taxon>
        <taxon>Actinomycetota</taxon>
        <taxon>Actinomycetes</taxon>
        <taxon>Pseudonocardiales</taxon>
        <taxon>Pseudonocardiaceae</taxon>
        <taxon>Actinosynnema</taxon>
    </lineage>
</organism>
<dbReference type="Proteomes" id="UP000218505">
    <property type="component" value="Chromosome"/>
</dbReference>
<dbReference type="GO" id="GO:0044781">
    <property type="term" value="P:bacterial-type flagellum organization"/>
    <property type="evidence" value="ECO:0007669"/>
    <property type="project" value="UniProtKB-KW"/>
</dbReference>
<keyword evidence="4" id="KW-0969">Cilium</keyword>
<evidence type="ECO:0000256" key="2">
    <source>
        <dbReference type="ARBA" id="ARBA00022795"/>
    </source>
</evidence>
<proteinExistence type="inferred from homology"/>
<gene>
    <name evidence="4" type="ORF">CNX65_11920</name>
</gene>
<dbReference type="InterPro" id="IPR005648">
    <property type="entry name" value="FlgD"/>
</dbReference>
<feature type="compositionally biased region" description="Polar residues" evidence="3">
    <location>
        <begin position="10"/>
        <end position="19"/>
    </location>
</feature>
<feature type="region of interest" description="Disordered" evidence="3">
    <location>
        <begin position="1"/>
        <end position="23"/>
    </location>
</feature>
<dbReference type="EMBL" id="CP023445">
    <property type="protein sequence ID" value="ATE53916.1"/>
    <property type="molecule type" value="Genomic_DNA"/>
</dbReference>
<evidence type="ECO:0000313" key="5">
    <source>
        <dbReference type="Proteomes" id="UP000218505"/>
    </source>
</evidence>
<keyword evidence="2" id="KW-1005">Bacterial flagellum biogenesis</keyword>